<reference evidence="1" key="1">
    <citation type="submission" date="2022-12" db="EMBL/GenBank/DDBJ databases">
        <title>Draft genome assemblies for two species of Escallonia (Escalloniales).</title>
        <authorList>
            <person name="Chanderbali A."/>
            <person name="Dervinis C."/>
            <person name="Anghel I."/>
            <person name="Soltis D."/>
            <person name="Soltis P."/>
            <person name="Zapata F."/>
        </authorList>
    </citation>
    <scope>NUCLEOTIDE SEQUENCE</scope>
    <source>
        <strain evidence="1">UCBG64.0493</strain>
        <tissue evidence="1">Leaf</tissue>
    </source>
</reference>
<feature type="non-terminal residue" evidence="1">
    <location>
        <position position="1"/>
    </location>
</feature>
<dbReference type="AlphaFoldDB" id="A0AA88UZA7"/>
<accession>A0AA88UZA7</accession>
<dbReference type="GO" id="GO:0016020">
    <property type="term" value="C:membrane"/>
    <property type="evidence" value="ECO:0007669"/>
    <property type="project" value="InterPro"/>
</dbReference>
<keyword evidence="2" id="KW-1185">Reference proteome</keyword>
<dbReference type="GO" id="GO:0009579">
    <property type="term" value="C:thylakoid"/>
    <property type="evidence" value="ECO:0007669"/>
    <property type="project" value="InterPro"/>
</dbReference>
<evidence type="ECO:0000313" key="1">
    <source>
        <dbReference type="EMBL" id="KAK2998269.1"/>
    </source>
</evidence>
<dbReference type="GO" id="GO:0015979">
    <property type="term" value="P:photosynthesis"/>
    <property type="evidence" value="ECO:0007669"/>
    <property type="project" value="InterPro"/>
</dbReference>
<dbReference type="EMBL" id="JAVXUP010003734">
    <property type="protein sequence ID" value="KAK2998269.1"/>
    <property type="molecule type" value="Genomic_DNA"/>
</dbReference>
<comment type="caution">
    <text evidence="1">The sequence shown here is derived from an EMBL/GenBank/DDBJ whole genome shotgun (WGS) entry which is preliminary data.</text>
</comment>
<sequence length="66" mass="7818">CSCYSTESLKYCTRTCCRSNPLPSGWNYHNKGILLSKNYCSWLHLQPKWKPNVSWFKNAESRLNHH</sequence>
<gene>
    <name evidence="1" type="ORF">RJ639_023239</name>
</gene>
<name>A0AA88UZA7_9ASTE</name>
<evidence type="ECO:0000313" key="2">
    <source>
        <dbReference type="Proteomes" id="UP001188597"/>
    </source>
</evidence>
<dbReference type="Proteomes" id="UP001188597">
    <property type="component" value="Unassembled WGS sequence"/>
</dbReference>
<protein>
    <submittedName>
        <fullName evidence="1">Uncharacterized protein</fullName>
    </submittedName>
</protein>
<dbReference type="InterPro" id="IPR001280">
    <property type="entry name" value="PSI_PsaA/B"/>
</dbReference>
<dbReference type="InterPro" id="IPR036408">
    <property type="entry name" value="PSI_PsaA/B_sf"/>
</dbReference>
<dbReference type="Pfam" id="PF00223">
    <property type="entry name" value="PsaA_PsaB"/>
    <property type="match status" value="1"/>
</dbReference>
<dbReference type="Gene3D" id="1.20.1130.10">
    <property type="entry name" value="Photosystem I PsaA/PsaB"/>
    <property type="match status" value="1"/>
</dbReference>
<proteinExistence type="predicted"/>
<feature type="non-terminal residue" evidence="1">
    <location>
        <position position="66"/>
    </location>
</feature>
<dbReference type="SUPFAM" id="SSF81558">
    <property type="entry name" value="Photosystem I subunits PsaA/PsaB"/>
    <property type="match status" value="1"/>
</dbReference>
<organism evidence="1 2">
    <name type="scientific">Escallonia herrerae</name>
    <dbReference type="NCBI Taxonomy" id="1293975"/>
    <lineage>
        <taxon>Eukaryota</taxon>
        <taxon>Viridiplantae</taxon>
        <taxon>Streptophyta</taxon>
        <taxon>Embryophyta</taxon>
        <taxon>Tracheophyta</taxon>
        <taxon>Spermatophyta</taxon>
        <taxon>Magnoliopsida</taxon>
        <taxon>eudicotyledons</taxon>
        <taxon>Gunneridae</taxon>
        <taxon>Pentapetalae</taxon>
        <taxon>asterids</taxon>
        <taxon>campanulids</taxon>
        <taxon>Escalloniales</taxon>
        <taxon>Escalloniaceae</taxon>
        <taxon>Escallonia</taxon>
    </lineage>
</organism>